<protein>
    <submittedName>
        <fullName evidence="3">Uncharacterized protein</fullName>
    </submittedName>
</protein>
<sequence length="716" mass="75648">MQETHITDNGNLKALLLAVGTFVFLVFSVATIFYQPVSSAAPPVVITYQGRLLQNGAAVTTTQDMAFEIYDALLGGNILYTASGTLAATTTVSLTPSSGIFSVNLGDTGTNGITSTIFSDNQNLYLQVVVGGTALSPRRQLTSAPFAMNSYYLMGVTASSSAASQYIPYSDNYGNFTFSGQASSTAIDGGLIYINPTSTDPDETLFGIAVGGAERFKIDANGNVTSTGQFGFSNTPTGTLYFEQSALFSGDASAGAAFVFDTRNLLASSTDNYLFSIRNNGTPFLSVSGNGDLKVDGNIYASSTVIGTPGNPGDLAERVDIAPGEVVEPGDVVVIDPDHSDTYTKSVSSHESAIAGVISTNPIVVVGFGKTENTAVMALTGRVPIKVTTENGAIHRGDLLVSASTAGHAMKYDPNQDDGTRVVGVIGMALDSFDGQSGKIMGLVRTGWVNNRNQTIASLQQDLVEIAEAQGTGYSGSSSELDVQQLLNGTIANINENLNLNGHYLLNVAGIYGKNNAWQIDEQGRFITKVATAGGTKPLYAIQSEKTELILSGSAQLVNGVAIVSFDENIQGIIDSGKPIKVSVTLNGPANGVYVSEKNSQGFIVEELQEGESNVWFDWVVIASRRDGPVQEVQLEEVIEETDTQQDVLDETDPIQEDGANENEIMEEEVTVPEEESIVVPAEPVEDATPEEIIPEVPVDDVVTPAEEQPVEDPQP</sequence>
<gene>
    <name evidence="3" type="ORF">COU35_00450</name>
</gene>
<feature type="compositionally biased region" description="Acidic residues" evidence="1">
    <location>
        <begin position="650"/>
        <end position="677"/>
    </location>
</feature>
<dbReference type="AlphaFoldDB" id="A0A2H0TRQ2"/>
<dbReference type="Proteomes" id="UP000230154">
    <property type="component" value="Unassembled WGS sequence"/>
</dbReference>
<evidence type="ECO:0000313" key="3">
    <source>
        <dbReference type="EMBL" id="PIR74841.1"/>
    </source>
</evidence>
<evidence type="ECO:0000313" key="4">
    <source>
        <dbReference type="Proteomes" id="UP000230154"/>
    </source>
</evidence>
<feature type="region of interest" description="Disordered" evidence="1">
    <location>
        <begin position="650"/>
        <end position="716"/>
    </location>
</feature>
<dbReference type="EMBL" id="PFCB01000003">
    <property type="protein sequence ID" value="PIR74841.1"/>
    <property type="molecule type" value="Genomic_DNA"/>
</dbReference>
<reference evidence="4" key="1">
    <citation type="submission" date="2017-09" db="EMBL/GenBank/DDBJ databases">
        <title>Depth-based differentiation of microbial function through sediment-hosted aquifers and enrichment of novel symbionts in the deep terrestrial subsurface.</title>
        <authorList>
            <person name="Probst A.J."/>
            <person name="Ladd B."/>
            <person name="Jarett J.K."/>
            <person name="Geller-Mcgrath D.E."/>
            <person name="Sieber C.M.K."/>
            <person name="Emerson J.B."/>
            <person name="Anantharaman K."/>
            <person name="Thomas B.C."/>
            <person name="Malmstrom R."/>
            <person name="Stieglmeier M."/>
            <person name="Klingl A."/>
            <person name="Woyke T."/>
            <person name="Ryan C.M."/>
            <person name="Banfield J.F."/>
        </authorList>
    </citation>
    <scope>NUCLEOTIDE SEQUENCE [LARGE SCALE GENOMIC DNA]</scope>
</reference>
<keyword evidence="2" id="KW-0472">Membrane</keyword>
<keyword evidence="2" id="KW-0812">Transmembrane</keyword>
<keyword evidence="2" id="KW-1133">Transmembrane helix</keyword>
<feature type="compositionally biased region" description="Acidic residues" evidence="1">
    <location>
        <begin position="684"/>
        <end position="694"/>
    </location>
</feature>
<evidence type="ECO:0000256" key="1">
    <source>
        <dbReference type="SAM" id="MobiDB-lite"/>
    </source>
</evidence>
<comment type="caution">
    <text evidence="3">The sequence shown here is derived from an EMBL/GenBank/DDBJ whole genome shotgun (WGS) entry which is preliminary data.</text>
</comment>
<organism evidence="3 4">
    <name type="scientific">Candidatus Magasanikbacteria bacterium CG10_big_fil_rev_8_21_14_0_10_47_10</name>
    <dbReference type="NCBI Taxonomy" id="1974652"/>
    <lineage>
        <taxon>Bacteria</taxon>
        <taxon>Candidatus Magasanikiibacteriota</taxon>
    </lineage>
</organism>
<feature type="transmembrane region" description="Helical" evidence="2">
    <location>
        <begin position="12"/>
        <end position="34"/>
    </location>
</feature>
<evidence type="ECO:0000256" key="2">
    <source>
        <dbReference type="SAM" id="Phobius"/>
    </source>
</evidence>
<name>A0A2H0TRQ2_9BACT</name>
<proteinExistence type="predicted"/>
<accession>A0A2H0TRQ2</accession>